<dbReference type="PROSITE" id="PS51257">
    <property type="entry name" value="PROKAR_LIPOPROTEIN"/>
    <property type="match status" value="1"/>
</dbReference>
<dbReference type="Proteomes" id="UP000016023">
    <property type="component" value="Unassembled WGS sequence"/>
</dbReference>
<evidence type="ECO:0000313" key="2">
    <source>
        <dbReference type="EMBL" id="EHO73673.1"/>
    </source>
</evidence>
<name>H1Q0E4_9BACT</name>
<dbReference type="PATRIC" id="fig|883158.3.peg.396"/>
<gene>
    <name evidence="2" type="ORF">HMPREF9140_00382</name>
</gene>
<dbReference type="InterPro" id="IPR042278">
    <property type="entry name" value="Mfa-like_1_N"/>
</dbReference>
<dbReference type="eggNOG" id="ENOG5033PIC">
    <property type="taxonomic scope" value="Bacteria"/>
</dbReference>
<protein>
    <recommendedName>
        <fullName evidence="4">Fibrobacter succinogenes major paralogous domain-containing protein</fullName>
    </recommendedName>
</protein>
<evidence type="ECO:0000256" key="1">
    <source>
        <dbReference type="SAM" id="SignalP"/>
    </source>
</evidence>
<dbReference type="CDD" id="cd13121">
    <property type="entry name" value="BF2867_like_C"/>
    <property type="match status" value="1"/>
</dbReference>
<accession>H1Q0E4</accession>
<comment type="caution">
    <text evidence="2">The sequence shown here is derived from an EMBL/GenBank/DDBJ whole genome shotgun (WGS) entry which is preliminary data.</text>
</comment>
<evidence type="ECO:0000313" key="3">
    <source>
        <dbReference type="Proteomes" id="UP000016023"/>
    </source>
</evidence>
<dbReference type="Gene3D" id="2.60.40.2620">
    <property type="entry name" value="Fimbrillin-like"/>
    <property type="match status" value="1"/>
</dbReference>
<feature type="chain" id="PRO_5003552540" description="Fibrobacter succinogenes major paralogous domain-containing protein" evidence="1">
    <location>
        <begin position="25"/>
        <end position="896"/>
    </location>
</feature>
<organism evidence="2 3">
    <name type="scientific">Prevotella micans F0438</name>
    <dbReference type="NCBI Taxonomy" id="883158"/>
    <lineage>
        <taxon>Bacteria</taxon>
        <taxon>Pseudomonadati</taxon>
        <taxon>Bacteroidota</taxon>
        <taxon>Bacteroidia</taxon>
        <taxon>Bacteroidales</taxon>
        <taxon>Prevotellaceae</taxon>
        <taxon>Prevotella</taxon>
    </lineage>
</organism>
<dbReference type="EMBL" id="AGWK01000014">
    <property type="protein sequence ID" value="EHO73673.1"/>
    <property type="molecule type" value="Genomic_DNA"/>
</dbReference>
<evidence type="ECO:0008006" key="4">
    <source>
        <dbReference type="Google" id="ProtNLM"/>
    </source>
</evidence>
<dbReference type="RefSeq" id="WP_006951334.1">
    <property type="nucleotide sequence ID" value="NZ_JH594521.1"/>
</dbReference>
<feature type="signal peptide" evidence="1">
    <location>
        <begin position="1"/>
        <end position="24"/>
    </location>
</feature>
<keyword evidence="1" id="KW-0732">Signal</keyword>
<dbReference type="HOGENOM" id="CLU_015155_0_0_10"/>
<reference evidence="2 3" key="1">
    <citation type="submission" date="2011-12" db="EMBL/GenBank/DDBJ databases">
        <title>The Genome Sequence of Prevotella micans F0438.</title>
        <authorList>
            <consortium name="The Broad Institute Genome Sequencing Platform"/>
            <person name="Earl A."/>
            <person name="Ward D."/>
            <person name="Feldgarden M."/>
            <person name="Gevers D."/>
            <person name="Izard J."/>
            <person name="Baranova O.V."/>
            <person name="Blanton J.M."/>
            <person name="Wade W.G."/>
            <person name="Dewhirst F.E."/>
            <person name="Young S.K."/>
            <person name="Zeng Q."/>
            <person name="Gargeya S."/>
            <person name="Fitzgerald M."/>
            <person name="Haas B."/>
            <person name="Abouelleil A."/>
            <person name="Alvarado L."/>
            <person name="Arachchi H.M."/>
            <person name="Berlin A."/>
            <person name="Chapman S.B."/>
            <person name="Gearin G."/>
            <person name="Goldberg J."/>
            <person name="Griggs A."/>
            <person name="Gujja S."/>
            <person name="Hansen M."/>
            <person name="Heiman D."/>
            <person name="Howarth C."/>
            <person name="Larimer J."/>
            <person name="Lui A."/>
            <person name="MacDonald P.J.P."/>
            <person name="McCowen C."/>
            <person name="Montmayeur A."/>
            <person name="Murphy C."/>
            <person name="Neiman D."/>
            <person name="Pearson M."/>
            <person name="Priest M."/>
            <person name="Roberts A."/>
            <person name="Saif S."/>
            <person name="Shea T."/>
            <person name="Sisk P."/>
            <person name="Stolte C."/>
            <person name="Sykes S."/>
            <person name="Wortman J."/>
            <person name="Nusbaum C."/>
            <person name="Birren B."/>
        </authorList>
    </citation>
    <scope>NUCLEOTIDE SEQUENCE [LARGE SCALE GENOMIC DNA]</scope>
    <source>
        <strain evidence="2 3">F0438</strain>
    </source>
</reference>
<proteinExistence type="predicted"/>
<sequence length="896" mass="99268">MKQKIFIRTSAALLFAVLFFGACADDNFIDKNKESDRGAALNFEIQSIQDATPEQTRVAALGLNEADMAPQVLEASNNAGLDICLVETTIPGVNPVQTDEQTRGKVIKTNLPTDFSTLGYRGDQASTISQTPNWFYNKRTKSDGQLYDQIFWSWDNRFARFYAIYPQITSATNNIILSSETHSGNPQIEFTVKPNVIDQQDLMTATTGVIEYANRGEAPRTTLNFRHALTAVHFTMGQNLWAGQIKQIEIRGAINKGTYILSDDPSQSGTWTLGTSTDNFVLSNININTVTSPNSVITDDNGNYTFFMIPQEVTGKGINVYVKFYDGKEINVPLKGKWLQGTTKSYTLTNTTSNWDYKFEVLGQDNTAAYDKTDAGTYRVTSYRQFNGTRIPIAWNVVGYDANDDGNFDMNEKPEWLEGISLTEGVGGYNAQLGRVTVKKAKLIDMLKPYNDIIRKEPPKGTQAAPYNLSNSTGATTIENTGNSYLVPSCGYYKIPLVYGNAITNSADNPASYISSAPSVSFAGNQGYTFPDIVLHKFLDHNNQEIHSPYINVQNAANPATKASIVWADQPGLVEDLNIEGSGSNTFVKFKVSKDNIRSGNAVIAVKNNSGTIMWSWHLWFSHADALDKIPVTNKTNYVYKFSKSTLGLSYLRWEISDYNKPRTVKLKIRQSMKVNGSNKESIITITQNPGGIKDFATALYQFGRKDALPGTDAIAEGNYTFDSSTGGHTLGEAIQNPDKMFQYSQTTPNILAWTKTFYVNLWSTNNIVTSQNDKPVVKTVYDPCPPGFKMPPPNAFTAFRNNQGKPNAEGEWDYGYHYYNKLNSPDATIYFPAVGDRDYAWGGLSSSVGRSTYYLSAIPWSEHAAWAMYLSRDRTDEPGGGYGASAYGIHPIADE</sequence>
<dbReference type="AlphaFoldDB" id="H1Q0E4"/>
<keyword evidence="3" id="KW-1185">Reference proteome</keyword>
<dbReference type="CDD" id="cd13120">
    <property type="entry name" value="BF2867_like_N"/>
    <property type="match status" value="1"/>
</dbReference>